<dbReference type="GeneID" id="54558842"/>
<dbReference type="RefSeq" id="XP_033669694.1">
    <property type="nucleotide sequence ID" value="XM_033805570.1"/>
</dbReference>
<dbReference type="PANTHER" id="PTHR21310">
    <property type="entry name" value="AMINOGLYCOSIDE PHOSPHOTRANSFERASE-RELATED-RELATED"/>
    <property type="match status" value="1"/>
</dbReference>
<feature type="domain" description="Aminoglycoside phosphotransferase" evidence="2">
    <location>
        <begin position="46"/>
        <end position="261"/>
    </location>
</feature>
<evidence type="ECO:0000313" key="4">
    <source>
        <dbReference type="Proteomes" id="UP000799537"/>
    </source>
</evidence>
<dbReference type="OrthoDB" id="5598852at2759"/>
<dbReference type="InterPro" id="IPR011009">
    <property type="entry name" value="Kinase-like_dom_sf"/>
</dbReference>
<dbReference type="AlphaFoldDB" id="A0A6A6CNX7"/>
<keyword evidence="4" id="KW-1185">Reference proteome</keyword>
<evidence type="ECO:0000256" key="1">
    <source>
        <dbReference type="SAM" id="MobiDB-lite"/>
    </source>
</evidence>
<dbReference type="Proteomes" id="UP000799537">
    <property type="component" value="Unassembled WGS sequence"/>
</dbReference>
<dbReference type="InterPro" id="IPR002575">
    <property type="entry name" value="Aminoglycoside_PTrfase"/>
</dbReference>
<evidence type="ECO:0000313" key="3">
    <source>
        <dbReference type="EMBL" id="KAF2168805.1"/>
    </source>
</evidence>
<gene>
    <name evidence="3" type="ORF">M409DRAFT_20822</name>
</gene>
<reference evidence="3" key="1">
    <citation type="journal article" date="2020" name="Stud. Mycol.">
        <title>101 Dothideomycetes genomes: a test case for predicting lifestyles and emergence of pathogens.</title>
        <authorList>
            <person name="Haridas S."/>
            <person name="Albert R."/>
            <person name="Binder M."/>
            <person name="Bloem J."/>
            <person name="Labutti K."/>
            <person name="Salamov A."/>
            <person name="Andreopoulos B."/>
            <person name="Baker S."/>
            <person name="Barry K."/>
            <person name="Bills G."/>
            <person name="Bluhm B."/>
            <person name="Cannon C."/>
            <person name="Castanera R."/>
            <person name="Culley D."/>
            <person name="Daum C."/>
            <person name="Ezra D."/>
            <person name="Gonzalez J."/>
            <person name="Henrissat B."/>
            <person name="Kuo A."/>
            <person name="Liang C."/>
            <person name="Lipzen A."/>
            <person name="Lutzoni F."/>
            <person name="Magnuson J."/>
            <person name="Mondo S."/>
            <person name="Nolan M."/>
            <person name="Ohm R."/>
            <person name="Pangilinan J."/>
            <person name="Park H.-J."/>
            <person name="Ramirez L."/>
            <person name="Alfaro M."/>
            <person name="Sun H."/>
            <person name="Tritt A."/>
            <person name="Yoshinaga Y."/>
            <person name="Zwiers L.-H."/>
            <person name="Turgeon B."/>
            <person name="Goodwin S."/>
            <person name="Spatafora J."/>
            <person name="Crous P."/>
            <person name="Grigoriev I."/>
        </authorList>
    </citation>
    <scope>NUCLEOTIDE SEQUENCE</scope>
    <source>
        <strain evidence="3">ATCC 36951</strain>
    </source>
</reference>
<name>A0A6A6CNX7_ZASCE</name>
<organism evidence="3 4">
    <name type="scientific">Zasmidium cellare ATCC 36951</name>
    <dbReference type="NCBI Taxonomy" id="1080233"/>
    <lineage>
        <taxon>Eukaryota</taxon>
        <taxon>Fungi</taxon>
        <taxon>Dikarya</taxon>
        <taxon>Ascomycota</taxon>
        <taxon>Pezizomycotina</taxon>
        <taxon>Dothideomycetes</taxon>
        <taxon>Dothideomycetidae</taxon>
        <taxon>Mycosphaerellales</taxon>
        <taxon>Mycosphaerellaceae</taxon>
        <taxon>Zasmidium</taxon>
    </lineage>
</organism>
<sequence length="335" mass="36753">MENDDESSRSSGSSNHSNTEELEEPTIEAVQIAARKALNPDHDIACRRFAEGTHHAVYAIGDDHVARCLPISEKAIKSLRRDGAVQNLAKRSMSKPDIVSEVLETPLIVDGWQGNLERRLHGICLQDSQPTAKTEADLAQLLIDLRAVDVGEALAATAYQESKVNIKARVGKTIRAWEELVQKGHAVDPEAKLSSMLKEKLEGLSKVSEGLYQPALLHADINTENVLVDPKDGSITGVLDWSDAFVGDPCVEFSGVIFAIGVEGARRVGEKVGLSAVEIERGWLYTMTEMIRDLRKCLCGEKRDEHLTMLLKGEWGRVFEGTGFEGLLRSERSAA</sequence>
<dbReference type="Pfam" id="PF01636">
    <property type="entry name" value="APH"/>
    <property type="match status" value="1"/>
</dbReference>
<dbReference type="Gene3D" id="3.90.1200.10">
    <property type="match status" value="1"/>
</dbReference>
<dbReference type="PANTHER" id="PTHR21310:SF15">
    <property type="entry name" value="AMINOGLYCOSIDE PHOSPHOTRANSFERASE DOMAIN-CONTAINING PROTEIN"/>
    <property type="match status" value="1"/>
</dbReference>
<protein>
    <recommendedName>
        <fullName evidence="2">Aminoglycoside phosphotransferase domain-containing protein</fullName>
    </recommendedName>
</protein>
<feature type="region of interest" description="Disordered" evidence="1">
    <location>
        <begin position="1"/>
        <end position="24"/>
    </location>
</feature>
<evidence type="ECO:0000259" key="2">
    <source>
        <dbReference type="Pfam" id="PF01636"/>
    </source>
</evidence>
<dbReference type="SUPFAM" id="SSF56112">
    <property type="entry name" value="Protein kinase-like (PK-like)"/>
    <property type="match status" value="1"/>
</dbReference>
<proteinExistence type="predicted"/>
<dbReference type="EMBL" id="ML993589">
    <property type="protein sequence ID" value="KAF2168805.1"/>
    <property type="molecule type" value="Genomic_DNA"/>
</dbReference>
<accession>A0A6A6CNX7</accession>
<dbReference type="InterPro" id="IPR051678">
    <property type="entry name" value="AGP_Transferase"/>
</dbReference>